<accession>A0A7Y9FCG3</accession>
<protein>
    <recommendedName>
        <fullName evidence="2">CoA-binding domain-containing protein</fullName>
    </recommendedName>
</protein>
<dbReference type="InterPro" id="IPR003781">
    <property type="entry name" value="CoA-bd"/>
</dbReference>
<feature type="compositionally biased region" description="Low complexity" evidence="1">
    <location>
        <begin position="1"/>
        <end position="17"/>
    </location>
</feature>
<gene>
    <name evidence="3" type="ORF">BKA21_000322</name>
</gene>
<dbReference type="SMART" id="SM00881">
    <property type="entry name" value="CoA_binding"/>
    <property type="match status" value="1"/>
</dbReference>
<evidence type="ECO:0000313" key="4">
    <source>
        <dbReference type="Proteomes" id="UP000577956"/>
    </source>
</evidence>
<name>A0A7Y9FCG3_9CELL</name>
<dbReference type="Pfam" id="PF13380">
    <property type="entry name" value="CoA_binding_2"/>
    <property type="match status" value="1"/>
</dbReference>
<sequence length="161" mass="15982">MTGSAAPGPAAPGGDVPPSGPPVDPPGRGVDVVGSLLGTPGTWAVVGLSTNPARAAHGVAAYLRRLGHEVVPVHPDAPVVAGVAGVRRLADLQVRPDVVDVFVNSARAGAVVDEAVAAGARAVWLQLGVRADDAVARARAAGVVVVEDRCPAIEGPRRGLG</sequence>
<dbReference type="RefSeq" id="WP_140458927.1">
    <property type="nucleotide sequence ID" value="NZ_BAABFI010000003.1"/>
</dbReference>
<dbReference type="PANTHER" id="PTHR33303:SF2">
    <property type="entry name" value="COA-BINDING DOMAIN-CONTAINING PROTEIN"/>
    <property type="match status" value="1"/>
</dbReference>
<dbReference type="EMBL" id="JACCBK010000001">
    <property type="protein sequence ID" value="NYD84773.1"/>
    <property type="molecule type" value="Genomic_DNA"/>
</dbReference>
<feature type="region of interest" description="Disordered" evidence="1">
    <location>
        <begin position="1"/>
        <end position="29"/>
    </location>
</feature>
<feature type="domain" description="CoA-binding" evidence="2">
    <location>
        <begin position="37"/>
        <end position="129"/>
    </location>
</feature>
<organism evidence="3 4">
    <name type="scientific">Cellulomonas oligotrophica</name>
    <dbReference type="NCBI Taxonomy" id="931536"/>
    <lineage>
        <taxon>Bacteria</taxon>
        <taxon>Bacillati</taxon>
        <taxon>Actinomycetota</taxon>
        <taxon>Actinomycetes</taxon>
        <taxon>Micrococcales</taxon>
        <taxon>Cellulomonadaceae</taxon>
        <taxon>Cellulomonas</taxon>
    </lineage>
</organism>
<dbReference type="PANTHER" id="PTHR33303">
    <property type="entry name" value="CYTOPLASMIC PROTEIN-RELATED"/>
    <property type="match status" value="1"/>
</dbReference>
<evidence type="ECO:0000259" key="2">
    <source>
        <dbReference type="SMART" id="SM00881"/>
    </source>
</evidence>
<dbReference type="Gene3D" id="3.40.50.720">
    <property type="entry name" value="NAD(P)-binding Rossmann-like Domain"/>
    <property type="match status" value="1"/>
</dbReference>
<dbReference type="InterPro" id="IPR036291">
    <property type="entry name" value="NAD(P)-bd_dom_sf"/>
</dbReference>
<evidence type="ECO:0000256" key="1">
    <source>
        <dbReference type="SAM" id="MobiDB-lite"/>
    </source>
</evidence>
<reference evidence="3 4" key="1">
    <citation type="submission" date="2020-07" db="EMBL/GenBank/DDBJ databases">
        <title>Sequencing the genomes of 1000 actinobacteria strains.</title>
        <authorList>
            <person name="Klenk H.-P."/>
        </authorList>
    </citation>
    <scope>NUCLEOTIDE SEQUENCE [LARGE SCALE GENOMIC DNA]</scope>
    <source>
        <strain evidence="3 4">DSM 24482</strain>
    </source>
</reference>
<comment type="caution">
    <text evidence="3">The sequence shown here is derived from an EMBL/GenBank/DDBJ whole genome shotgun (WGS) entry which is preliminary data.</text>
</comment>
<proteinExistence type="predicted"/>
<dbReference type="AlphaFoldDB" id="A0A7Y9FCG3"/>
<dbReference type="SUPFAM" id="SSF51735">
    <property type="entry name" value="NAD(P)-binding Rossmann-fold domains"/>
    <property type="match status" value="1"/>
</dbReference>
<evidence type="ECO:0000313" key="3">
    <source>
        <dbReference type="EMBL" id="NYD84773.1"/>
    </source>
</evidence>
<dbReference type="Proteomes" id="UP000577956">
    <property type="component" value="Unassembled WGS sequence"/>
</dbReference>